<dbReference type="AlphaFoldDB" id="A0A2G9UVA3"/>
<feature type="compositionally biased region" description="Basic and acidic residues" evidence="1">
    <location>
        <begin position="78"/>
        <end position="88"/>
    </location>
</feature>
<feature type="region of interest" description="Disordered" evidence="1">
    <location>
        <begin position="1"/>
        <end position="96"/>
    </location>
</feature>
<keyword evidence="3" id="KW-1185">Reference proteome</keyword>
<evidence type="ECO:0000256" key="1">
    <source>
        <dbReference type="SAM" id="MobiDB-lite"/>
    </source>
</evidence>
<feature type="compositionally biased region" description="Basic and acidic residues" evidence="1">
    <location>
        <begin position="36"/>
        <end position="67"/>
    </location>
</feature>
<dbReference type="EMBL" id="KZ345333">
    <property type="protein sequence ID" value="PIO74096.1"/>
    <property type="molecule type" value="Genomic_DNA"/>
</dbReference>
<name>A0A2G9UVA3_TELCI</name>
<gene>
    <name evidence="2" type="ORF">TELCIR_03897</name>
</gene>
<dbReference type="Proteomes" id="UP000230423">
    <property type="component" value="Unassembled WGS sequence"/>
</dbReference>
<protein>
    <submittedName>
        <fullName evidence="2">Uncharacterized protein</fullName>
    </submittedName>
</protein>
<proteinExistence type="predicted"/>
<reference evidence="2 3" key="1">
    <citation type="submission" date="2015-09" db="EMBL/GenBank/DDBJ databases">
        <title>Draft genome of the parasitic nematode Teladorsagia circumcincta isolate WARC Sus (inbred).</title>
        <authorList>
            <person name="Mitreva M."/>
        </authorList>
    </citation>
    <scope>NUCLEOTIDE SEQUENCE [LARGE SCALE GENOMIC DNA]</scope>
    <source>
        <strain evidence="2 3">S</strain>
    </source>
</reference>
<sequence>MSRPEFAQKTRKPRKEKRKRRRGSKEGSKGGGGSGEGRRVGERKSKEEAKKDVKQEDKESHHNDKPESGLSFSGDAQANDHMRNEHRSSQFFSWKS</sequence>
<organism evidence="2 3">
    <name type="scientific">Teladorsagia circumcincta</name>
    <name type="common">Brown stomach worm</name>
    <name type="synonym">Ostertagia circumcincta</name>
    <dbReference type="NCBI Taxonomy" id="45464"/>
    <lineage>
        <taxon>Eukaryota</taxon>
        <taxon>Metazoa</taxon>
        <taxon>Ecdysozoa</taxon>
        <taxon>Nematoda</taxon>
        <taxon>Chromadorea</taxon>
        <taxon>Rhabditida</taxon>
        <taxon>Rhabditina</taxon>
        <taxon>Rhabditomorpha</taxon>
        <taxon>Strongyloidea</taxon>
        <taxon>Trichostrongylidae</taxon>
        <taxon>Teladorsagia</taxon>
    </lineage>
</organism>
<accession>A0A2G9UVA3</accession>
<feature type="compositionally biased region" description="Basic residues" evidence="1">
    <location>
        <begin position="9"/>
        <end position="23"/>
    </location>
</feature>
<evidence type="ECO:0000313" key="2">
    <source>
        <dbReference type="EMBL" id="PIO74096.1"/>
    </source>
</evidence>
<evidence type="ECO:0000313" key="3">
    <source>
        <dbReference type="Proteomes" id="UP000230423"/>
    </source>
</evidence>